<dbReference type="Pfam" id="PF07859">
    <property type="entry name" value="Abhydrolase_3"/>
    <property type="match status" value="1"/>
</dbReference>
<evidence type="ECO:0000256" key="1">
    <source>
        <dbReference type="ARBA" id="ARBA00022801"/>
    </source>
</evidence>
<evidence type="ECO:0000259" key="2">
    <source>
        <dbReference type="Pfam" id="PF07859"/>
    </source>
</evidence>
<feature type="domain" description="Alpha/beta hydrolase fold-3" evidence="2">
    <location>
        <begin position="69"/>
        <end position="212"/>
    </location>
</feature>
<dbReference type="GO" id="GO:0016787">
    <property type="term" value="F:hydrolase activity"/>
    <property type="evidence" value="ECO:0007669"/>
    <property type="project" value="UniProtKB-KW"/>
</dbReference>
<dbReference type="SUPFAM" id="SSF53474">
    <property type="entry name" value="alpha/beta-Hydrolases"/>
    <property type="match status" value="1"/>
</dbReference>
<evidence type="ECO:0000313" key="3">
    <source>
        <dbReference type="EMBL" id="NML46705.1"/>
    </source>
</evidence>
<dbReference type="Proteomes" id="UP000541185">
    <property type="component" value="Unassembled WGS sequence"/>
</dbReference>
<gene>
    <name evidence="3" type="ORF">HHL11_23370</name>
</gene>
<dbReference type="InterPro" id="IPR050300">
    <property type="entry name" value="GDXG_lipolytic_enzyme"/>
</dbReference>
<dbReference type="PANTHER" id="PTHR48081:SF33">
    <property type="entry name" value="KYNURENINE FORMAMIDASE"/>
    <property type="match status" value="1"/>
</dbReference>
<dbReference type="PANTHER" id="PTHR48081">
    <property type="entry name" value="AB HYDROLASE SUPERFAMILY PROTEIN C4A8.06C"/>
    <property type="match status" value="1"/>
</dbReference>
<sequence>MQLQDGAWYDRMYNNRALVPDHGEYFARWASESDRARRENPCELDLAYGEAPGEKLDVFPAVQPNAPVLVFIHGGWWRAMDKADHSFIAPSFTRDGACVVVPNYTLCPAVTVPQIAVQMVKALAWCHRNIARFGGDPRRIKLAGHSAGGQLVTLMLLCLWQQHHPSLPRDLACHALAISPLHDLEPIMCTPHLQQTLALTPQQVAQASPARLPAPRQGTLYSVVGGGESEEFLRQNRLIQEAWGPRRVPVCEALPGLNHFSVLEALATPSHRLHQLALDILRA</sequence>
<reference evidence="3 4" key="1">
    <citation type="submission" date="2020-04" db="EMBL/GenBank/DDBJ databases">
        <title>Ramlibacter sp. G-1-2-2 isolated from soil.</title>
        <authorList>
            <person name="Dahal R.H."/>
        </authorList>
    </citation>
    <scope>NUCLEOTIDE SEQUENCE [LARGE SCALE GENOMIC DNA]</scope>
    <source>
        <strain evidence="3 4">G-1-2-2</strain>
    </source>
</reference>
<protein>
    <submittedName>
        <fullName evidence="3">Alpha/beta hydrolase</fullName>
    </submittedName>
</protein>
<proteinExistence type="predicted"/>
<dbReference type="InterPro" id="IPR029058">
    <property type="entry name" value="AB_hydrolase_fold"/>
</dbReference>
<keyword evidence="1 3" id="KW-0378">Hydrolase</keyword>
<dbReference type="Gene3D" id="3.40.50.1820">
    <property type="entry name" value="alpha/beta hydrolase"/>
    <property type="match status" value="1"/>
</dbReference>
<accession>A0A848H7D4</accession>
<dbReference type="InterPro" id="IPR013094">
    <property type="entry name" value="AB_hydrolase_3"/>
</dbReference>
<dbReference type="PROSITE" id="PS00122">
    <property type="entry name" value="CARBOXYLESTERASE_B_1"/>
    <property type="match status" value="1"/>
</dbReference>
<comment type="caution">
    <text evidence="3">The sequence shown here is derived from an EMBL/GenBank/DDBJ whole genome shotgun (WGS) entry which is preliminary data.</text>
</comment>
<dbReference type="AlphaFoldDB" id="A0A848H7D4"/>
<evidence type="ECO:0000313" key="4">
    <source>
        <dbReference type="Proteomes" id="UP000541185"/>
    </source>
</evidence>
<dbReference type="InterPro" id="IPR019826">
    <property type="entry name" value="Carboxylesterase_B_AS"/>
</dbReference>
<organism evidence="3 4">
    <name type="scientific">Ramlibacter agri</name>
    <dbReference type="NCBI Taxonomy" id="2728837"/>
    <lineage>
        <taxon>Bacteria</taxon>
        <taxon>Pseudomonadati</taxon>
        <taxon>Pseudomonadota</taxon>
        <taxon>Betaproteobacteria</taxon>
        <taxon>Burkholderiales</taxon>
        <taxon>Comamonadaceae</taxon>
        <taxon>Ramlibacter</taxon>
    </lineage>
</organism>
<name>A0A848H7D4_9BURK</name>
<dbReference type="EMBL" id="JABBFX010000002">
    <property type="protein sequence ID" value="NML46705.1"/>
    <property type="molecule type" value="Genomic_DNA"/>
</dbReference>
<keyword evidence="4" id="KW-1185">Reference proteome</keyword>
<dbReference type="RefSeq" id="WP_169420954.1">
    <property type="nucleotide sequence ID" value="NZ_JABBFX010000002.1"/>
</dbReference>